<proteinExistence type="predicted"/>
<dbReference type="Pfam" id="PF01381">
    <property type="entry name" value="HTH_3"/>
    <property type="match status" value="1"/>
</dbReference>
<reference evidence="2 3" key="1">
    <citation type="submission" date="2019-01" db="EMBL/GenBank/DDBJ databases">
        <title>Sinorhodobacter populi sp. nov. isolated from the symptomatic bark tissue of Populus euramericana canker.</title>
        <authorList>
            <person name="Xu G."/>
        </authorList>
    </citation>
    <scope>NUCLEOTIDE SEQUENCE [LARGE SCALE GENOMIC DNA]</scope>
    <source>
        <strain evidence="2 3">CCTCC AB2012026</strain>
    </source>
</reference>
<organism evidence="2 3">
    <name type="scientific">Paenirhodobacter ferrireducens</name>
    <dbReference type="NCBI Taxonomy" id="1215032"/>
    <lineage>
        <taxon>Bacteria</taxon>
        <taxon>Pseudomonadati</taxon>
        <taxon>Pseudomonadota</taxon>
        <taxon>Alphaproteobacteria</taxon>
        <taxon>Rhodobacterales</taxon>
        <taxon>Rhodobacter group</taxon>
        <taxon>Paenirhodobacter</taxon>
    </lineage>
</organism>
<protein>
    <submittedName>
        <fullName evidence="2">XRE family transcriptional regulator</fullName>
    </submittedName>
</protein>
<dbReference type="PROSITE" id="PS50943">
    <property type="entry name" value="HTH_CROC1"/>
    <property type="match status" value="1"/>
</dbReference>
<name>A0A443L4Q2_9RHOB</name>
<keyword evidence="3" id="KW-1185">Reference proteome</keyword>
<dbReference type="Proteomes" id="UP000286594">
    <property type="component" value="Unassembled WGS sequence"/>
</dbReference>
<evidence type="ECO:0000259" key="1">
    <source>
        <dbReference type="PROSITE" id="PS50943"/>
    </source>
</evidence>
<evidence type="ECO:0000313" key="2">
    <source>
        <dbReference type="EMBL" id="RWR44018.1"/>
    </source>
</evidence>
<dbReference type="RefSeq" id="WP_128152324.1">
    <property type="nucleotide sequence ID" value="NZ_SAVB01000039.1"/>
</dbReference>
<feature type="domain" description="HTH cro/C1-type" evidence="1">
    <location>
        <begin position="17"/>
        <end position="71"/>
    </location>
</feature>
<dbReference type="EMBL" id="SAVB01000039">
    <property type="protein sequence ID" value="RWR44018.1"/>
    <property type="molecule type" value="Genomic_DNA"/>
</dbReference>
<comment type="caution">
    <text evidence="2">The sequence shown here is derived from an EMBL/GenBank/DDBJ whole genome shotgun (WGS) entry which is preliminary data.</text>
</comment>
<dbReference type="GO" id="GO:0003677">
    <property type="term" value="F:DNA binding"/>
    <property type="evidence" value="ECO:0007669"/>
    <property type="project" value="InterPro"/>
</dbReference>
<dbReference type="AlphaFoldDB" id="A0A443L4Q2"/>
<dbReference type="OrthoDB" id="9803379at2"/>
<dbReference type="InterPro" id="IPR010982">
    <property type="entry name" value="Lambda_DNA-bd_dom_sf"/>
</dbReference>
<dbReference type="SMART" id="SM00530">
    <property type="entry name" value="HTH_XRE"/>
    <property type="match status" value="1"/>
</dbReference>
<dbReference type="Gene3D" id="1.10.260.40">
    <property type="entry name" value="lambda repressor-like DNA-binding domains"/>
    <property type="match status" value="1"/>
</dbReference>
<gene>
    <name evidence="2" type="ORF">EOW65_19570</name>
</gene>
<sequence>MGRTLRSPGHLALMTALKQARLDAGLTQTELADRLKRPQSFVAKYENGERKVEVVEFVQIVKEIGCDGCEIIAAVSAADNAAEIG</sequence>
<dbReference type="InterPro" id="IPR001387">
    <property type="entry name" value="Cro/C1-type_HTH"/>
</dbReference>
<accession>A0A443L4Q2</accession>
<dbReference type="SUPFAM" id="SSF47413">
    <property type="entry name" value="lambda repressor-like DNA-binding domains"/>
    <property type="match status" value="1"/>
</dbReference>
<evidence type="ECO:0000313" key="3">
    <source>
        <dbReference type="Proteomes" id="UP000286594"/>
    </source>
</evidence>
<dbReference type="CDD" id="cd00093">
    <property type="entry name" value="HTH_XRE"/>
    <property type="match status" value="1"/>
</dbReference>